<reference evidence="4 5" key="1">
    <citation type="submission" date="2020-08" db="EMBL/GenBank/DDBJ databases">
        <title>A Genomic Blueprint of the Chicken Gut Microbiome.</title>
        <authorList>
            <person name="Gilroy R."/>
            <person name="Ravi A."/>
            <person name="Getino M."/>
            <person name="Pursley I."/>
            <person name="Horton D.L."/>
            <person name="Alikhan N.-F."/>
            <person name="Baker D."/>
            <person name="Gharbi K."/>
            <person name="Hall N."/>
            <person name="Watson M."/>
            <person name="Adriaenssens E.M."/>
            <person name="Foster-Nyarko E."/>
            <person name="Jarju S."/>
            <person name="Secka A."/>
            <person name="Antonio M."/>
            <person name="Oren A."/>
            <person name="Chaudhuri R."/>
            <person name="La Ragione R.M."/>
            <person name="Hildebrand F."/>
            <person name="Pallen M.J."/>
        </authorList>
    </citation>
    <scope>NUCLEOTIDE SEQUENCE [LARGE SCALE GENOMIC DNA]</scope>
    <source>
        <strain evidence="4 5">Sa4CUA1</strain>
    </source>
</reference>
<keyword evidence="1" id="KW-0560">Oxidoreductase</keyword>
<organism evidence="4 5">
    <name type="scientific">Oerskovia rustica</name>
    <dbReference type="NCBI Taxonomy" id="2762237"/>
    <lineage>
        <taxon>Bacteria</taxon>
        <taxon>Bacillati</taxon>
        <taxon>Actinomycetota</taxon>
        <taxon>Actinomycetes</taxon>
        <taxon>Micrococcales</taxon>
        <taxon>Cellulomonadaceae</taxon>
        <taxon>Oerskovia</taxon>
    </lineage>
</organism>
<proteinExistence type="predicted"/>
<dbReference type="Pfam" id="PF02826">
    <property type="entry name" value="2-Hacid_dh_C"/>
    <property type="match status" value="1"/>
</dbReference>
<dbReference type="RefSeq" id="WP_191796200.1">
    <property type="nucleotide sequence ID" value="NZ_JACSQQ010000015.1"/>
</dbReference>
<dbReference type="CDD" id="cd12160">
    <property type="entry name" value="2-Hacid_dh_3"/>
    <property type="match status" value="1"/>
</dbReference>
<dbReference type="InterPro" id="IPR006140">
    <property type="entry name" value="D-isomer_DH_NAD-bd"/>
</dbReference>
<dbReference type="InterPro" id="IPR036291">
    <property type="entry name" value="NAD(P)-bd_dom_sf"/>
</dbReference>
<dbReference type="Gene3D" id="3.40.50.720">
    <property type="entry name" value="NAD(P)-binding Rossmann-like Domain"/>
    <property type="match status" value="2"/>
</dbReference>
<gene>
    <name evidence="4" type="ORF">H9652_10580</name>
</gene>
<dbReference type="PANTHER" id="PTHR43333">
    <property type="entry name" value="2-HACID_DH_C DOMAIN-CONTAINING PROTEIN"/>
    <property type="match status" value="1"/>
</dbReference>
<keyword evidence="5" id="KW-1185">Reference proteome</keyword>
<evidence type="ECO:0000313" key="5">
    <source>
        <dbReference type="Proteomes" id="UP000641803"/>
    </source>
</evidence>
<protein>
    <submittedName>
        <fullName evidence="4">Phosphoglycerate dehydrogenase</fullName>
    </submittedName>
</protein>
<dbReference type="SUPFAM" id="SSF52283">
    <property type="entry name" value="Formate/glycerate dehydrogenase catalytic domain-like"/>
    <property type="match status" value="1"/>
</dbReference>
<dbReference type="PANTHER" id="PTHR43333:SF1">
    <property type="entry name" value="D-ISOMER SPECIFIC 2-HYDROXYACID DEHYDROGENASE NAD-BINDING DOMAIN-CONTAINING PROTEIN"/>
    <property type="match status" value="1"/>
</dbReference>
<name>A0ABR8RT73_9CELL</name>
<evidence type="ECO:0000256" key="1">
    <source>
        <dbReference type="ARBA" id="ARBA00023002"/>
    </source>
</evidence>
<dbReference type="EMBL" id="JACSQQ010000015">
    <property type="protein sequence ID" value="MBD7950847.1"/>
    <property type="molecule type" value="Genomic_DNA"/>
</dbReference>
<evidence type="ECO:0000313" key="4">
    <source>
        <dbReference type="EMBL" id="MBD7950847.1"/>
    </source>
</evidence>
<dbReference type="SUPFAM" id="SSF51735">
    <property type="entry name" value="NAD(P)-binding Rossmann-fold domains"/>
    <property type="match status" value="1"/>
</dbReference>
<comment type="caution">
    <text evidence="4">The sequence shown here is derived from an EMBL/GenBank/DDBJ whole genome shotgun (WGS) entry which is preliminary data.</text>
</comment>
<evidence type="ECO:0000259" key="3">
    <source>
        <dbReference type="Pfam" id="PF02826"/>
    </source>
</evidence>
<keyword evidence="2" id="KW-0520">NAD</keyword>
<feature type="domain" description="D-isomer specific 2-hydroxyacid dehydrogenase NAD-binding" evidence="3">
    <location>
        <begin position="110"/>
        <end position="293"/>
    </location>
</feature>
<evidence type="ECO:0000256" key="2">
    <source>
        <dbReference type="ARBA" id="ARBA00023027"/>
    </source>
</evidence>
<dbReference type="Proteomes" id="UP000641803">
    <property type="component" value="Unassembled WGS sequence"/>
</dbReference>
<accession>A0ABR8RT73</accession>
<sequence>MKILVPHTITLDLTSGAAPAGRDRSETPDKVVLYDASAPLPPEHRDAEVLVAWANSPENLADAAAHLPRLRWVQTLAAGPDAILAAGFAPEVVVTNGRSLHDGPVAEHALALTLAAVRDLDRLGAAQREHCWDSATVDWQADPATSRHFTLHGARVTIWGFGSIAARLAPLYAALGAHVTGVASTAGERHGFPVVTDEDLPRVLATTDVLVSLLPAVPATRHAFDAARIDALPDHAVFVNVGRGATVDEEALVAALREGRLGCAALDVTETEPLPSDSPLWDTPRTIITPHVAGGRPQGASALVRENVENLRAGRPLRNVVPRG</sequence>